<dbReference type="PANTHER" id="PTHR37261">
    <property type="entry name" value="40S RIBOSOMAL PROTEIN S27"/>
    <property type="match status" value="1"/>
</dbReference>
<dbReference type="PANTHER" id="PTHR37261:SF1">
    <property type="entry name" value="40S RIBOSOMAL PROTEIN S27"/>
    <property type="match status" value="1"/>
</dbReference>
<dbReference type="Gene3D" id="2.20.25.100">
    <property type="entry name" value="Zn-binding ribosomal proteins"/>
    <property type="match status" value="1"/>
</dbReference>
<proteinExistence type="predicted"/>
<dbReference type="PaxDb" id="3708-A0A078IWX2"/>
<dbReference type="OMA" id="LEMDHYA"/>
<dbReference type="InterPro" id="IPR023407">
    <property type="entry name" value="Ribosomal_eS27_Zn-bd_dom_sf"/>
</dbReference>
<dbReference type="Proteomes" id="UP000028999">
    <property type="component" value="Unassembled WGS sequence"/>
</dbReference>
<feature type="compositionally biased region" description="Polar residues" evidence="1">
    <location>
        <begin position="546"/>
        <end position="557"/>
    </location>
</feature>
<gene>
    <name evidence="2" type="primary">BnaC07g49250D</name>
    <name evidence="2" type="ORF">GSBRNA2T00014257001</name>
</gene>
<sequence length="945" mass="104006">MGEMVMDATNYDGTINYTTNWTLAGGSLTDSVSFESSFSTTTANHESDDGINPAAVDHTAKSPLLLLPPVPNGDPCEITITFAQEHELRQVYIRSTARVYEVYYTKKKRDDREYLCTVRCGVAMTEDEEVLKITPLIESPASENGLVPVKDDCVEVKCGEKDLLSVPQLGQQDLFEATAEIDDAEPCVSVTLRLLSLQDKRCALVDEVYVFADPVDPSEAEKEEASGMGNSSSSALMAMFMPTLLQMSRGKDVRKEHDRQVSSKFNNPASLGDSNESDRIVNEIQQENDFISANQKEVGLPVVANTLAKHADATRVPEAETKRDMSCSNVETILHQLVNKVSRLETILTSFEDRMLKPISSIDARLQLVEEKLEHLGKFESALLVETKVPNPGSQGSDTDKPPETGQLNGLNKNTDNRQLLSCAETAVPDSSSIDNGEDYAVVQPKNSNEEVGHSAESEISNEEVSHSLGNGSFGENPKRSVSINDALASALAGLLSSTSITDRKYSQALVVRAPEFSDEDDMETEEKPEAGSLPDKSQVAAEELGNTSSASESPTSPRKEPGITLCNEEGTQEMINGVTETLNDTVEGYTDAQTVVSVSNHGLDGDTVTSSTEAGHFPERENHSYEFRNPDSLVHELESSNVTTKESKEEPEMDDVLKSVLGFQPNTSSVDFLAPVLDVKFNSERKVSDSKCLFEALFTEEFKTVVVDCNKEGFGDDNLVSVEDEEELKGPPTDTLSSLELDCYETNEMHVQLNDFNNGGYGGDNLVSVEDEELKGPPTDTLSSLEMDHYATNEGFTKPSSPHFHKQPWWSFVACFSFCCSYVRREFLSFVFDLWLSQVLQNDIDLLNPPAELEKRKHKLKRLVQSPNSFFMDVKCQGCFNIRKNLSKFQTTEGFSGSDNLVSVEDEELKGPPTDTLSSLEMDHYATNEVLLQLNGEISTASLI</sequence>
<feature type="region of interest" description="Disordered" evidence="1">
    <location>
        <begin position="447"/>
        <end position="477"/>
    </location>
</feature>
<feature type="region of interest" description="Disordered" evidence="1">
    <location>
        <begin position="388"/>
        <end position="416"/>
    </location>
</feature>
<keyword evidence="3" id="KW-1185">Reference proteome</keyword>
<feature type="region of interest" description="Disordered" evidence="1">
    <location>
        <begin position="601"/>
        <end position="625"/>
    </location>
</feature>
<evidence type="ECO:0000313" key="3">
    <source>
        <dbReference type="Proteomes" id="UP000028999"/>
    </source>
</evidence>
<feature type="compositionally biased region" description="Polar residues" evidence="1">
    <location>
        <begin position="406"/>
        <end position="416"/>
    </location>
</feature>
<reference evidence="2 3" key="1">
    <citation type="journal article" date="2014" name="Science">
        <title>Plant genetics. Early allopolyploid evolution in the post-Neolithic Brassica napus oilseed genome.</title>
        <authorList>
            <person name="Chalhoub B."/>
            <person name="Denoeud F."/>
            <person name="Liu S."/>
            <person name="Parkin I.A."/>
            <person name="Tang H."/>
            <person name="Wang X."/>
            <person name="Chiquet J."/>
            <person name="Belcram H."/>
            <person name="Tong C."/>
            <person name="Samans B."/>
            <person name="Correa M."/>
            <person name="Da Silva C."/>
            <person name="Just J."/>
            <person name="Falentin C."/>
            <person name="Koh C.S."/>
            <person name="Le Clainche I."/>
            <person name="Bernard M."/>
            <person name="Bento P."/>
            <person name="Noel B."/>
            <person name="Labadie K."/>
            <person name="Alberti A."/>
            <person name="Charles M."/>
            <person name="Arnaud D."/>
            <person name="Guo H."/>
            <person name="Daviaud C."/>
            <person name="Alamery S."/>
            <person name="Jabbari K."/>
            <person name="Zhao M."/>
            <person name="Edger P.P."/>
            <person name="Chelaifa H."/>
            <person name="Tack D."/>
            <person name="Lassalle G."/>
            <person name="Mestiri I."/>
            <person name="Schnel N."/>
            <person name="Le Paslier M.C."/>
            <person name="Fan G."/>
            <person name="Renault V."/>
            <person name="Bayer P.E."/>
            <person name="Golicz A.A."/>
            <person name="Manoli S."/>
            <person name="Lee T.H."/>
            <person name="Thi V.H."/>
            <person name="Chalabi S."/>
            <person name="Hu Q."/>
            <person name="Fan C."/>
            <person name="Tollenaere R."/>
            <person name="Lu Y."/>
            <person name="Battail C."/>
            <person name="Shen J."/>
            <person name="Sidebottom C.H."/>
            <person name="Wang X."/>
            <person name="Canaguier A."/>
            <person name="Chauveau A."/>
            <person name="Berard A."/>
            <person name="Deniot G."/>
            <person name="Guan M."/>
            <person name="Liu Z."/>
            <person name="Sun F."/>
            <person name="Lim Y.P."/>
            <person name="Lyons E."/>
            <person name="Town C.D."/>
            <person name="Bancroft I."/>
            <person name="Wang X."/>
            <person name="Meng J."/>
            <person name="Ma J."/>
            <person name="Pires J.C."/>
            <person name="King G.J."/>
            <person name="Brunel D."/>
            <person name="Delourme R."/>
            <person name="Renard M."/>
            <person name="Aury J.M."/>
            <person name="Adams K.L."/>
            <person name="Batley J."/>
            <person name="Snowdon R.J."/>
            <person name="Tost J."/>
            <person name="Edwards D."/>
            <person name="Zhou Y."/>
            <person name="Hua W."/>
            <person name="Sharpe A.G."/>
            <person name="Paterson A.H."/>
            <person name="Guan C."/>
            <person name="Wincker P."/>
        </authorList>
    </citation>
    <scope>NUCLEOTIDE SEQUENCE [LARGE SCALE GENOMIC DNA]</scope>
    <source>
        <strain evidence="3">cv. Darmor-bzh</strain>
    </source>
</reference>
<protein>
    <submittedName>
        <fullName evidence="2">BnaC07g49250D protein</fullName>
    </submittedName>
</protein>
<feature type="compositionally biased region" description="Polar residues" evidence="1">
    <location>
        <begin position="262"/>
        <end position="274"/>
    </location>
</feature>
<dbReference type="AlphaFoldDB" id="A0A078IWX2"/>
<feature type="compositionally biased region" description="Basic and acidic residues" evidence="1">
    <location>
        <begin position="448"/>
        <end position="457"/>
    </location>
</feature>
<dbReference type="Gramene" id="CDY54521">
    <property type="protein sequence ID" value="CDY54521"/>
    <property type="gene ID" value="GSBRNA2T00014257001"/>
</dbReference>
<organism evidence="2 3">
    <name type="scientific">Brassica napus</name>
    <name type="common">Rape</name>
    <dbReference type="NCBI Taxonomy" id="3708"/>
    <lineage>
        <taxon>Eukaryota</taxon>
        <taxon>Viridiplantae</taxon>
        <taxon>Streptophyta</taxon>
        <taxon>Embryophyta</taxon>
        <taxon>Tracheophyta</taxon>
        <taxon>Spermatophyta</taxon>
        <taxon>Magnoliopsida</taxon>
        <taxon>eudicotyledons</taxon>
        <taxon>Gunneridae</taxon>
        <taxon>Pentapetalae</taxon>
        <taxon>rosids</taxon>
        <taxon>malvids</taxon>
        <taxon>Brassicales</taxon>
        <taxon>Brassicaceae</taxon>
        <taxon>Brassiceae</taxon>
        <taxon>Brassica</taxon>
    </lineage>
</organism>
<feature type="region of interest" description="Disordered" evidence="1">
    <location>
        <begin position="517"/>
        <end position="565"/>
    </location>
</feature>
<feature type="region of interest" description="Disordered" evidence="1">
    <location>
        <begin position="255"/>
        <end position="275"/>
    </location>
</feature>
<evidence type="ECO:0000313" key="2">
    <source>
        <dbReference type="EMBL" id="CDY54521.1"/>
    </source>
</evidence>
<dbReference type="EMBL" id="LK033326">
    <property type="protein sequence ID" value="CDY54521.1"/>
    <property type="molecule type" value="Genomic_DNA"/>
</dbReference>
<evidence type="ECO:0000256" key="1">
    <source>
        <dbReference type="SAM" id="MobiDB-lite"/>
    </source>
</evidence>
<feature type="compositionally biased region" description="Acidic residues" evidence="1">
    <location>
        <begin position="517"/>
        <end position="527"/>
    </location>
</feature>
<accession>A0A078IWX2</accession>
<name>A0A078IWX2_BRANA</name>